<evidence type="ECO:0000313" key="1">
    <source>
        <dbReference type="EMBL" id="TWV59828.1"/>
    </source>
</evidence>
<proteinExistence type="predicted"/>
<accession>A0A5C6KDR1</accession>
<dbReference type="AlphaFoldDB" id="A0A5C6KDR1"/>
<dbReference type="EMBL" id="VOHW01000012">
    <property type="protein sequence ID" value="TWV59828.1"/>
    <property type="molecule type" value="Genomic_DNA"/>
</dbReference>
<reference evidence="1 2" key="1">
    <citation type="submission" date="2019-07" db="EMBL/GenBank/DDBJ databases">
        <title>Genome sequencing of Parabacteroides distasonis iSURF_7.</title>
        <authorList>
            <person name="Degefu H.N."/>
            <person name="Ruoff K.L."/>
            <person name="Price C.E."/>
            <person name="Valls R.A."/>
            <person name="O'Toole G.A."/>
        </authorList>
    </citation>
    <scope>NUCLEOTIDE SEQUENCE [LARGE SCALE GENOMIC DNA]</scope>
    <source>
        <strain evidence="1 2">CFPLTA003_1B</strain>
    </source>
</reference>
<comment type="caution">
    <text evidence="1">The sequence shown here is derived from an EMBL/GenBank/DDBJ whole genome shotgun (WGS) entry which is preliminary data.</text>
</comment>
<organism evidence="1 2">
    <name type="scientific">Parabacteroides distasonis</name>
    <dbReference type="NCBI Taxonomy" id="823"/>
    <lineage>
        <taxon>Bacteria</taxon>
        <taxon>Pseudomonadati</taxon>
        <taxon>Bacteroidota</taxon>
        <taxon>Bacteroidia</taxon>
        <taxon>Bacteroidales</taxon>
        <taxon>Tannerellaceae</taxon>
        <taxon>Parabacteroides</taxon>
    </lineage>
</organism>
<dbReference type="Proteomes" id="UP000315827">
    <property type="component" value="Unassembled WGS sequence"/>
</dbReference>
<evidence type="ECO:0000313" key="2">
    <source>
        <dbReference type="Proteomes" id="UP000315827"/>
    </source>
</evidence>
<name>A0A5C6KDR1_PARDI</name>
<gene>
    <name evidence="1" type="ORF">FSA05_17185</name>
</gene>
<protein>
    <submittedName>
        <fullName evidence="1">Uncharacterized protein</fullName>
    </submittedName>
</protein>
<sequence>MILLKSSFLFLVYRHGNRDEMISYFLHHHVPSKKSNIHSCRDGACPVSSPPNGNLKILSDSGRRGTPRLYNRVITVLAPFRLLPK</sequence>